<dbReference type="PATRIC" id="fig|1359168.3.peg.720"/>
<dbReference type="EMBL" id="LANP01000029">
    <property type="protein sequence ID" value="KJV55061.1"/>
    <property type="molecule type" value="Genomic_DNA"/>
</dbReference>
<proteinExistence type="predicted"/>
<dbReference type="Proteomes" id="UP000033616">
    <property type="component" value="Unassembled WGS sequence"/>
</dbReference>
<evidence type="ECO:0000313" key="2">
    <source>
        <dbReference type="Proteomes" id="UP000033616"/>
    </source>
</evidence>
<gene>
    <name evidence="1" type="ORF">OCHUTO_0991</name>
</gene>
<reference evidence="1 2" key="1">
    <citation type="submission" date="2015-02" db="EMBL/GenBank/DDBJ databases">
        <title>Genome Sequencing of Rickettsiales.</title>
        <authorList>
            <person name="Daugherty S.C."/>
            <person name="Su Q."/>
            <person name="Abolude K."/>
            <person name="Beier-Sexton M."/>
            <person name="Carlyon J.A."/>
            <person name="Carter R."/>
            <person name="Day N.P."/>
            <person name="Dumler S.J."/>
            <person name="Dyachenko V."/>
            <person name="Godinez A."/>
            <person name="Kurtti T.J."/>
            <person name="Lichay M."/>
            <person name="Mullins K.E."/>
            <person name="Ott S."/>
            <person name="Pappas-Brown V."/>
            <person name="Paris D.H."/>
            <person name="Patel P."/>
            <person name="Richards A.L."/>
            <person name="Sadzewicz L."/>
            <person name="Sears K."/>
            <person name="Seidman D."/>
            <person name="Sengamalay N."/>
            <person name="Stenos J."/>
            <person name="Tallon L.J."/>
            <person name="Vincent G."/>
            <person name="Fraser C.M."/>
            <person name="Munderloh U."/>
            <person name="Dunning-Hotopp J.C."/>
        </authorList>
    </citation>
    <scope>NUCLEOTIDE SEQUENCE [LARGE SCALE GENOMIC DNA]</scope>
    <source>
        <strain evidence="1 2">Fuller</strain>
    </source>
</reference>
<evidence type="ECO:0000313" key="1">
    <source>
        <dbReference type="EMBL" id="KJV55061.1"/>
    </source>
</evidence>
<accession>A0A0F3MHE0</accession>
<sequence length="42" mass="4870">MFFSFESALASTLENQLDKIGNLSSGKLKVYLVQLFYHRFLL</sequence>
<protein>
    <submittedName>
        <fullName evidence="1">Uncharacterized protein</fullName>
    </submittedName>
</protein>
<dbReference type="AlphaFoldDB" id="A0A0F3MHE0"/>
<keyword evidence="2" id="KW-1185">Reference proteome</keyword>
<dbReference type="STRING" id="1359168.OCHUTO_0991"/>
<name>A0A0F3MHE0_9RICK</name>
<organism evidence="1 2">
    <name type="scientific">Orientia chuto str. Dubai</name>
    <dbReference type="NCBI Taxonomy" id="1359168"/>
    <lineage>
        <taxon>Bacteria</taxon>
        <taxon>Pseudomonadati</taxon>
        <taxon>Pseudomonadota</taxon>
        <taxon>Alphaproteobacteria</taxon>
        <taxon>Rickettsiales</taxon>
        <taxon>Rickettsiaceae</taxon>
        <taxon>Rickettsieae</taxon>
        <taxon>Orientia</taxon>
    </lineage>
</organism>
<comment type="caution">
    <text evidence="1">The sequence shown here is derived from an EMBL/GenBank/DDBJ whole genome shotgun (WGS) entry which is preliminary data.</text>
</comment>